<evidence type="ECO:0000256" key="3">
    <source>
        <dbReference type="ARBA" id="ARBA00023306"/>
    </source>
</evidence>
<keyword evidence="1" id="KW-0132">Cell division</keyword>
<comment type="caution">
    <text evidence="6">The sequence shown here is derived from an EMBL/GenBank/DDBJ whole genome shotgun (WGS) entry which is preliminary data.</text>
</comment>
<dbReference type="SUPFAM" id="SSF47954">
    <property type="entry name" value="Cyclin-like"/>
    <property type="match status" value="1"/>
</dbReference>
<dbReference type="EMBL" id="MBFR01000227">
    <property type="protein sequence ID" value="PVU90991.1"/>
    <property type="molecule type" value="Genomic_DNA"/>
</dbReference>
<evidence type="ECO:0000256" key="4">
    <source>
        <dbReference type="RuleBase" id="RU000383"/>
    </source>
</evidence>
<dbReference type="PANTHER" id="PTHR10177">
    <property type="entry name" value="CYCLINS"/>
    <property type="match status" value="1"/>
</dbReference>
<keyword evidence="7" id="KW-1185">Reference proteome</keyword>
<evidence type="ECO:0000313" key="7">
    <source>
        <dbReference type="Proteomes" id="UP000245383"/>
    </source>
</evidence>
<feature type="domain" description="Cyclin-like" evidence="5">
    <location>
        <begin position="288"/>
        <end position="373"/>
    </location>
</feature>
<accession>A0A2T9YF74</accession>
<reference evidence="6 7" key="1">
    <citation type="journal article" date="2018" name="MBio">
        <title>Comparative Genomics Reveals the Core Gene Toolbox for the Fungus-Insect Symbiosis.</title>
        <authorList>
            <person name="Wang Y."/>
            <person name="Stata M."/>
            <person name="Wang W."/>
            <person name="Stajich J.E."/>
            <person name="White M.M."/>
            <person name="Moncalvo J.M."/>
        </authorList>
    </citation>
    <scope>NUCLEOTIDE SEQUENCE [LARGE SCALE GENOMIC DNA]</scope>
    <source>
        <strain evidence="6 7">SWE-8-4</strain>
    </source>
</reference>
<dbReference type="InterPro" id="IPR006671">
    <property type="entry name" value="Cyclin_N"/>
</dbReference>
<evidence type="ECO:0000259" key="5">
    <source>
        <dbReference type="SMART" id="SM00385"/>
    </source>
</evidence>
<dbReference type="Gene3D" id="1.10.472.10">
    <property type="entry name" value="Cyclin-like"/>
    <property type="match status" value="2"/>
</dbReference>
<name>A0A2T9YF74_9FUNG</name>
<dbReference type="InterPro" id="IPR039361">
    <property type="entry name" value="Cyclin"/>
</dbReference>
<dbReference type="GO" id="GO:0051301">
    <property type="term" value="P:cell division"/>
    <property type="evidence" value="ECO:0007669"/>
    <property type="project" value="UniProtKB-KW"/>
</dbReference>
<sequence length="682" mass="76998">MDFIEKLSIEKNQEFASILATIKAGKRAVANNTCSFSTSFNYPITNNALSTSSILPTLNSYSLYHNSKRNKTAVNSSTYASSYNNSYSDCRNLLQTDHNSAYLNPPQPLLSDILLKQPKPFRNYNKHSSISLQLNYDNDHELPHKRVHTYNDSAQFTESMLYPNLKLSFPYKKRKDFHSSICDFSDVTLGGTDPDLDSERPKDKIPIPLCENNLSVPSSHKTFASFSPSIKHFSHFKNSFVEHNYDAAYDTLIFDTYSHLFSTENTNIFNPIANHALLNTQMRPILIDWLFEVSADYKLHRHTCYLGIYLFDNFLRSSFNVAPTKLQLYGAASLFIAVKMEETKRISLSEMTFIAQGAFTTHELKAAEIKVLTAANWSLVVPTIPLFISAFCLVSPLLFLPDCTLDSPNFASFSTSKISSLAQSNTELLLEYSCEFADICIHDNDSSLYKASVIAASCFYLACIHLSNNNILSAANSIASRKSLFTGFSYLHNNPFGYYNKPSFDCSPLALGVPSPVYYNNNFRFSSIYSSPTAAMLPPILSTPSLPAKPSSELKFQLQPLHLTSNFSEYNRDVEIPRVHNSSENTDIDHFDYAGQKSECSVLPDNNTLNRSGSNSTLPSFTFPEIADCVSWITLLLKKNNLSDINSFYKQRRYNTDLPLVNRVMFQPYHFSLLESIQTSYR</sequence>
<dbReference type="InterPro" id="IPR036915">
    <property type="entry name" value="Cyclin-like_sf"/>
</dbReference>
<evidence type="ECO:0000313" key="6">
    <source>
        <dbReference type="EMBL" id="PVU90991.1"/>
    </source>
</evidence>
<keyword evidence="3" id="KW-0131">Cell cycle</keyword>
<evidence type="ECO:0000256" key="1">
    <source>
        <dbReference type="ARBA" id="ARBA00022618"/>
    </source>
</evidence>
<organism evidence="6 7">
    <name type="scientific">Smittium simulii</name>
    <dbReference type="NCBI Taxonomy" id="133385"/>
    <lineage>
        <taxon>Eukaryota</taxon>
        <taxon>Fungi</taxon>
        <taxon>Fungi incertae sedis</taxon>
        <taxon>Zoopagomycota</taxon>
        <taxon>Kickxellomycotina</taxon>
        <taxon>Harpellomycetes</taxon>
        <taxon>Harpellales</taxon>
        <taxon>Legeriomycetaceae</taxon>
        <taxon>Smittium</taxon>
    </lineage>
</organism>
<keyword evidence="2 4" id="KW-0195">Cyclin</keyword>
<gene>
    <name evidence="6" type="ORF">BB561_004617</name>
</gene>
<dbReference type="InterPro" id="IPR013763">
    <property type="entry name" value="Cyclin-like_dom"/>
</dbReference>
<proteinExistence type="inferred from homology"/>
<protein>
    <recommendedName>
        <fullName evidence="5">Cyclin-like domain-containing protein</fullName>
    </recommendedName>
</protein>
<dbReference type="FunFam" id="1.10.472.10:FF:000001">
    <property type="entry name" value="G2/mitotic-specific cyclin"/>
    <property type="match status" value="1"/>
</dbReference>
<dbReference type="Proteomes" id="UP000245383">
    <property type="component" value="Unassembled WGS sequence"/>
</dbReference>
<dbReference type="AlphaFoldDB" id="A0A2T9YF74"/>
<dbReference type="STRING" id="133385.A0A2T9YF74"/>
<evidence type="ECO:0000256" key="2">
    <source>
        <dbReference type="ARBA" id="ARBA00023127"/>
    </source>
</evidence>
<dbReference type="SMART" id="SM00385">
    <property type="entry name" value="CYCLIN"/>
    <property type="match status" value="1"/>
</dbReference>
<dbReference type="OrthoDB" id="5590282at2759"/>
<dbReference type="Pfam" id="PF00134">
    <property type="entry name" value="Cyclin_N"/>
    <property type="match status" value="1"/>
</dbReference>
<comment type="similarity">
    <text evidence="4">Belongs to the cyclin family.</text>
</comment>